<evidence type="ECO:0000259" key="11">
    <source>
        <dbReference type="PROSITE" id="PS51918"/>
    </source>
</evidence>
<dbReference type="NCBIfam" id="TIGR01125">
    <property type="entry name" value="30S ribosomal protein S12 methylthiotransferase RimO"/>
    <property type="match status" value="1"/>
</dbReference>
<evidence type="ECO:0000256" key="8">
    <source>
        <dbReference type="HAMAP-Rule" id="MF_01865"/>
    </source>
</evidence>
<feature type="domain" description="Radical SAM core" evidence="11">
    <location>
        <begin position="133"/>
        <end position="364"/>
    </location>
</feature>
<name>A0A9D9NB66_9BACT</name>
<dbReference type="EMBL" id="JADIMH010000030">
    <property type="protein sequence ID" value="MBO8467133.1"/>
    <property type="molecule type" value="Genomic_DNA"/>
</dbReference>
<dbReference type="InterPro" id="IPR005839">
    <property type="entry name" value="Methylthiotransferase"/>
</dbReference>
<dbReference type="PROSITE" id="PS51449">
    <property type="entry name" value="MTTASE_N"/>
    <property type="match status" value="1"/>
</dbReference>
<dbReference type="InterPro" id="IPR006638">
    <property type="entry name" value="Elp3/MiaA/NifB-like_rSAM"/>
</dbReference>
<dbReference type="GO" id="GO:0006400">
    <property type="term" value="P:tRNA modification"/>
    <property type="evidence" value="ECO:0007669"/>
    <property type="project" value="InterPro"/>
</dbReference>
<keyword evidence="6 8" id="KW-0408">Iron</keyword>
<evidence type="ECO:0000256" key="4">
    <source>
        <dbReference type="ARBA" id="ARBA00022691"/>
    </source>
</evidence>
<dbReference type="Pfam" id="PF18693">
    <property type="entry name" value="TRAM_2"/>
    <property type="match status" value="1"/>
</dbReference>
<proteinExistence type="inferred from homology"/>
<dbReference type="GO" id="GO:0051539">
    <property type="term" value="F:4 iron, 4 sulfur cluster binding"/>
    <property type="evidence" value="ECO:0007669"/>
    <property type="project" value="UniProtKB-UniRule"/>
</dbReference>
<dbReference type="InterPro" id="IPR038135">
    <property type="entry name" value="Methylthiotransferase_N_sf"/>
</dbReference>
<dbReference type="Gene3D" id="3.40.50.12160">
    <property type="entry name" value="Methylthiotransferase, N-terminal domain"/>
    <property type="match status" value="1"/>
</dbReference>
<dbReference type="Proteomes" id="UP000823660">
    <property type="component" value="Unassembled WGS sequence"/>
</dbReference>
<reference evidence="12" key="2">
    <citation type="journal article" date="2021" name="PeerJ">
        <title>Extensive microbial diversity within the chicken gut microbiome revealed by metagenomics and culture.</title>
        <authorList>
            <person name="Gilroy R."/>
            <person name="Ravi A."/>
            <person name="Getino M."/>
            <person name="Pursley I."/>
            <person name="Horton D.L."/>
            <person name="Alikhan N.F."/>
            <person name="Baker D."/>
            <person name="Gharbi K."/>
            <person name="Hall N."/>
            <person name="Watson M."/>
            <person name="Adriaenssens E.M."/>
            <person name="Foster-Nyarko E."/>
            <person name="Jarju S."/>
            <person name="Secka A."/>
            <person name="Antonio M."/>
            <person name="Oren A."/>
            <person name="Chaudhuri R.R."/>
            <person name="La Ragione R."/>
            <person name="Hildebrand F."/>
            <person name="Pallen M.J."/>
        </authorList>
    </citation>
    <scope>NUCLEOTIDE SEQUENCE</scope>
    <source>
        <strain evidence="12">B1-15692</strain>
    </source>
</reference>
<keyword evidence="12" id="KW-0689">Ribosomal protein</keyword>
<dbReference type="InterPro" id="IPR005840">
    <property type="entry name" value="Ribosomal_uS12_MeSTrfase_RimO"/>
</dbReference>
<dbReference type="InterPro" id="IPR020612">
    <property type="entry name" value="Methylthiotransferase_CS"/>
</dbReference>
<dbReference type="GO" id="GO:0005840">
    <property type="term" value="C:ribosome"/>
    <property type="evidence" value="ECO:0007669"/>
    <property type="project" value="UniProtKB-KW"/>
</dbReference>
<keyword evidence="4 8" id="KW-0949">S-adenosyl-L-methionine</keyword>
<dbReference type="PROSITE" id="PS50926">
    <property type="entry name" value="TRAM"/>
    <property type="match status" value="1"/>
</dbReference>
<dbReference type="InterPro" id="IPR023404">
    <property type="entry name" value="rSAM_horseshoe"/>
</dbReference>
<protein>
    <recommendedName>
        <fullName evidence="8">Ribosomal protein uS12 methylthiotransferase RimO</fullName>
        <shortName evidence="8">uS12 MTTase</shortName>
        <shortName evidence="8">uS12 methylthiotransferase</shortName>
        <ecNumber evidence="8">2.8.4.4</ecNumber>
    </recommendedName>
    <alternativeName>
        <fullName evidence="8">Ribosomal protein uS12 (aspartate-C(3))-methylthiotransferase</fullName>
    </alternativeName>
    <alternativeName>
        <fullName evidence="8">Ribosome maturation factor RimO</fullName>
    </alternativeName>
</protein>
<comment type="cofactor">
    <cofactor evidence="8">
        <name>[4Fe-4S] cluster</name>
        <dbReference type="ChEBI" id="CHEBI:49883"/>
    </cofactor>
    <text evidence="8">Binds 2 [4Fe-4S] clusters. One cluster is coordinated with 3 cysteines and an exchangeable S-adenosyl-L-methionine.</text>
</comment>
<dbReference type="SFLD" id="SFLDG01061">
    <property type="entry name" value="methylthiotransferase"/>
    <property type="match status" value="1"/>
</dbReference>
<dbReference type="NCBIfam" id="TIGR00089">
    <property type="entry name" value="MiaB/RimO family radical SAM methylthiotransferase"/>
    <property type="match status" value="1"/>
</dbReference>
<dbReference type="AlphaFoldDB" id="A0A9D9NB66"/>
<evidence type="ECO:0000256" key="5">
    <source>
        <dbReference type="ARBA" id="ARBA00022723"/>
    </source>
</evidence>
<comment type="catalytic activity">
    <reaction evidence="8">
        <text>L-aspartate(89)-[ribosomal protein uS12]-hydrogen + (sulfur carrier)-SH + AH2 + 2 S-adenosyl-L-methionine = 3-methylsulfanyl-L-aspartate(89)-[ribosomal protein uS12]-hydrogen + (sulfur carrier)-H + 5'-deoxyadenosine + L-methionine + A + S-adenosyl-L-homocysteine + 2 H(+)</text>
        <dbReference type="Rhea" id="RHEA:37087"/>
        <dbReference type="Rhea" id="RHEA-COMP:10460"/>
        <dbReference type="Rhea" id="RHEA-COMP:10461"/>
        <dbReference type="Rhea" id="RHEA-COMP:14737"/>
        <dbReference type="Rhea" id="RHEA-COMP:14739"/>
        <dbReference type="ChEBI" id="CHEBI:13193"/>
        <dbReference type="ChEBI" id="CHEBI:15378"/>
        <dbReference type="ChEBI" id="CHEBI:17319"/>
        <dbReference type="ChEBI" id="CHEBI:17499"/>
        <dbReference type="ChEBI" id="CHEBI:29917"/>
        <dbReference type="ChEBI" id="CHEBI:29961"/>
        <dbReference type="ChEBI" id="CHEBI:57844"/>
        <dbReference type="ChEBI" id="CHEBI:57856"/>
        <dbReference type="ChEBI" id="CHEBI:59789"/>
        <dbReference type="ChEBI" id="CHEBI:64428"/>
        <dbReference type="ChEBI" id="CHEBI:73599"/>
        <dbReference type="EC" id="2.8.4.4"/>
    </reaction>
</comment>
<feature type="binding site" evidence="8">
    <location>
        <position position="147"/>
    </location>
    <ligand>
        <name>[4Fe-4S] cluster</name>
        <dbReference type="ChEBI" id="CHEBI:49883"/>
        <label>2</label>
        <note>4Fe-4S-S-AdoMet</note>
    </ligand>
</feature>
<comment type="similarity">
    <text evidence="8">Belongs to the methylthiotransferase family. RimO subfamily.</text>
</comment>
<dbReference type="InterPro" id="IPR012340">
    <property type="entry name" value="NA-bd_OB-fold"/>
</dbReference>
<dbReference type="SFLD" id="SFLDG01082">
    <property type="entry name" value="B12-binding_domain_containing"/>
    <property type="match status" value="1"/>
</dbReference>
<dbReference type="Gene3D" id="2.40.50.140">
    <property type="entry name" value="Nucleic acid-binding proteins"/>
    <property type="match status" value="1"/>
</dbReference>
<evidence type="ECO:0000256" key="6">
    <source>
        <dbReference type="ARBA" id="ARBA00023004"/>
    </source>
</evidence>
<dbReference type="PROSITE" id="PS01278">
    <property type="entry name" value="MTTASE_RADICAL"/>
    <property type="match status" value="1"/>
</dbReference>
<accession>A0A9D9NB66</accession>
<keyword evidence="5 8" id="KW-0479">Metal-binding</keyword>
<keyword evidence="7 8" id="KW-0411">Iron-sulfur</keyword>
<gene>
    <name evidence="8 12" type="primary">rimO</name>
    <name evidence="12" type="ORF">IAB99_05150</name>
</gene>
<dbReference type="Pfam" id="PF00919">
    <property type="entry name" value="UPF0004"/>
    <property type="match status" value="1"/>
</dbReference>
<evidence type="ECO:0000256" key="2">
    <source>
        <dbReference type="ARBA" id="ARBA00022490"/>
    </source>
</evidence>
<evidence type="ECO:0000256" key="1">
    <source>
        <dbReference type="ARBA" id="ARBA00022485"/>
    </source>
</evidence>
<dbReference type="SUPFAM" id="SSF102114">
    <property type="entry name" value="Radical SAM enzymes"/>
    <property type="match status" value="1"/>
</dbReference>
<feature type="binding site" evidence="8">
    <location>
        <position position="52"/>
    </location>
    <ligand>
        <name>[4Fe-4S] cluster</name>
        <dbReference type="ChEBI" id="CHEBI:49883"/>
        <label>1</label>
    </ligand>
</feature>
<dbReference type="CDD" id="cd01335">
    <property type="entry name" value="Radical_SAM"/>
    <property type="match status" value="1"/>
</dbReference>
<keyword evidence="1 8" id="KW-0004">4Fe-4S</keyword>
<evidence type="ECO:0000259" key="10">
    <source>
        <dbReference type="PROSITE" id="PS51449"/>
    </source>
</evidence>
<dbReference type="PANTHER" id="PTHR43837:SF1">
    <property type="entry name" value="RIBOSOMAL PROTEIN US12 METHYLTHIOTRANSFERASE RIMO"/>
    <property type="match status" value="1"/>
</dbReference>
<dbReference type="Pfam" id="PF04055">
    <property type="entry name" value="Radical_SAM"/>
    <property type="match status" value="1"/>
</dbReference>
<dbReference type="SMART" id="SM00729">
    <property type="entry name" value="Elp3"/>
    <property type="match status" value="1"/>
</dbReference>
<feature type="domain" description="TRAM" evidence="9">
    <location>
        <begin position="367"/>
        <end position="441"/>
    </location>
</feature>
<sequence length="443" mass="49922">MAEKRQTLQAITMGCSKNRVDTEHILAQAVSCYDILPEDWDGGADCLIINTCGFIGDAKEESVQMILQAVERKKAGDYGRIAVFGCLSQRYPDELPGLIPEVDAWFGARDFRPLLEYLGITSVGDFEIKRQLTTPSHYAYLKISEGCDRRCAYCAIPHIRGRHVSVPEEELVAEAEMLAAKGVKELIVIAQDTTYYGLDLYGKRMLADLLGKLSGIDGIEWIRIHYSYPDGFPRDVLDVMASNPKVCRYMDIPLQHISDKVLEMMHRHVDGEWTRALIREMRERVPGVVLRTTMIVGHPGEGKKEFGELLDFVREARFGRLGAFTYSEEEGTYGAEHYKDTVSSKEKQRRLDELMTLQSEISLDFNRSRVGDEVKVIVDGFSDGVYVCRSEFESPEVDGEILIKYDSQAVGGAEPYSLVGEFLEVRITGADEYDLIGEIIRVL</sequence>
<evidence type="ECO:0000259" key="9">
    <source>
        <dbReference type="PROSITE" id="PS50926"/>
    </source>
</evidence>
<dbReference type="GO" id="GO:0005829">
    <property type="term" value="C:cytosol"/>
    <property type="evidence" value="ECO:0007669"/>
    <property type="project" value="TreeGrafter"/>
</dbReference>
<organism evidence="12 13">
    <name type="scientific">Candidatus Cryptobacteroides faecipullorum</name>
    <dbReference type="NCBI Taxonomy" id="2840764"/>
    <lineage>
        <taxon>Bacteria</taxon>
        <taxon>Pseudomonadati</taxon>
        <taxon>Bacteroidota</taxon>
        <taxon>Bacteroidia</taxon>
        <taxon>Bacteroidales</taxon>
        <taxon>Candidatus Cryptobacteroides</taxon>
    </lineage>
</organism>
<evidence type="ECO:0000256" key="3">
    <source>
        <dbReference type="ARBA" id="ARBA00022679"/>
    </source>
</evidence>
<dbReference type="InterPro" id="IPR013848">
    <property type="entry name" value="Methylthiotransferase_N"/>
</dbReference>
<dbReference type="GO" id="GO:0035599">
    <property type="term" value="F:aspartic acid methylthiotransferase activity"/>
    <property type="evidence" value="ECO:0007669"/>
    <property type="project" value="TreeGrafter"/>
</dbReference>
<dbReference type="InterPro" id="IPR002792">
    <property type="entry name" value="TRAM_dom"/>
</dbReference>
<feature type="binding site" evidence="8">
    <location>
        <position position="86"/>
    </location>
    <ligand>
        <name>[4Fe-4S] cluster</name>
        <dbReference type="ChEBI" id="CHEBI:49883"/>
        <label>1</label>
    </ligand>
</feature>
<keyword evidence="12" id="KW-0687">Ribonucleoprotein</keyword>
<dbReference type="SFLD" id="SFLDS00029">
    <property type="entry name" value="Radical_SAM"/>
    <property type="match status" value="1"/>
</dbReference>
<comment type="function">
    <text evidence="8">Catalyzes the methylthiolation of an aspartic acid residue of ribosomal protein uS12.</text>
</comment>
<dbReference type="HAMAP" id="MF_01865">
    <property type="entry name" value="MTTase_RimO"/>
    <property type="match status" value="1"/>
</dbReference>
<feature type="binding site" evidence="8">
    <location>
        <position position="154"/>
    </location>
    <ligand>
        <name>[4Fe-4S] cluster</name>
        <dbReference type="ChEBI" id="CHEBI:49883"/>
        <label>2</label>
        <note>4Fe-4S-S-AdoMet</note>
    </ligand>
</feature>
<dbReference type="GO" id="GO:0103039">
    <property type="term" value="F:protein methylthiotransferase activity"/>
    <property type="evidence" value="ECO:0007669"/>
    <property type="project" value="UniProtKB-EC"/>
</dbReference>
<dbReference type="FunFam" id="3.80.30.20:FF:000001">
    <property type="entry name" value="tRNA-2-methylthio-N(6)-dimethylallyladenosine synthase 2"/>
    <property type="match status" value="1"/>
</dbReference>
<dbReference type="PROSITE" id="PS51918">
    <property type="entry name" value="RADICAL_SAM"/>
    <property type="match status" value="1"/>
</dbReference>
<dbReference type="EC" id="2.8.4.4" evidence="8"/>
<keyword evidence="3 8" id="KW-0808">Transferase</keyword>
<dbReference type="SFLD" id="SFLDF00274">
    <property type="entry name" value="ribosomal_protein_S12_methylth"/>
    <property type="match status" value="1"/>
</dbReference>
<feature type="binding site" evidence="8">
    <location>
        <position position="151"/>
    </location>
    <ligand>
        <name>[4Fe-4S] cluster</name>
        <dbReference type="ChEBI" id="CHEBI:49883"/>
        <label>2</label>
        <note>4Fe-4S-S-AdoMet</note>
    </ligand>
</feature>
<comment type="subcellular location">
    <subcellularLocation>
        <location evidence="8">Cytoplasm</location>
    </subcellularLocation>
</comment>
<keyword evidence="2 8" id="KW-0963">Cytoplasm</keyword>
<comment type="caution">
    <text evidence="12">The sequence shown here is derived from an EMBL/GenBank/DDBJ whole genome shotgun (WGS) entry which is preliminary data.</text>
</comment>
<dbReference type="GO" id="GO:0046872">
    <property type="term" value="F:metal ion binding"/>
    <property type="evidence" value="ECO:0007669"/>
    <property type="project" value="UniProtKB-KW"/>
</dbReference>
<feature type="domain" description="MTTase N-terminal" evidence="10">
    <location>
        <begin position="6"/>
        <end position="123"/>
    </location>
</feature>
<feature type="binding site" evidence="8">
    <location>
        <position position="15"/>
    </location>
    <ligand>
        <name>[4Fe-4S] cluster</name>
        <dbReference type="ChEBI" id="CHEBI:49883"/>
        <label>1</label>
    </ligand>
</feature>
<dbReference type="PANTHER" id="PTHR43837">
    <property type="entry name" value="RIBOSOMAL PROTEIN S12 METHYLTHIOTRANSFERASE RIMO"/>
    <property type="match status" value="1"/>
</dbReference>
<dbReference type="Gene3D" id="3.80.30.20">
    <property type="entry name" value="tm_1862 like domain"/>
    <property type="match status" value="1"/>
</dbReference>
<reference evidence="12" key="1">
    <citation type="submission" date="2020-10" db="EMBL/GenBank/DDBJ databases">
        <authorList>
            <person name="Gilroy R."/>
        </authorList>
    </citation>
    <scope>NUCLEOTIDE SEQUENCE</scope>
    <source>
        <strain evidence="12">B1-15692</strain>
    </source>
</reference>
<dbReference type="InterPro" id="IPR058240">
    <property type="entry name" value="rSAM_sf"/>
</dbReference>
<dbReference type="InterPro" id="IPR007197">
    <property type="entry name" value="rSAM"/>
</dbReference>
<evidence type="ECO:0000313" key="13">
    <source>
        <dbReference type="Proteomes" id="UP000823660"/>
    </source>
</evidence>
<evidence type="ECO:0000313" key="12">
    <source>
        <dbReference type="EMBL" id="MBO8467133.1"/>
    </source>
</evidence>
<evidence type="ECO:0000256" key="7">
    <source>
        <dbReference type="ARBA" id="ARBA00023014"/>
    </source>
</evidence>